<protein>
    <submittedName>
        <fullName evidence="2">Uncharacterized protein</fullName>
    </submittedName>
</protein>
<dbReference type="STRING" id="1524254.PHACT_04810"/>
<keyword evidence="1" id="KW-1133">Transmembrane helix</keyword>
<dbReference type="EMBL" id="MASR01000001">
    <property type="protein sequence ID" value="OFE12539.1"/>
    <property type="molecule type" value="Genomic_DNA"/>
</dbReference>
<sequence length="447" mass="49658">MSAAMLLPLSSRLRVVSVRAQQLFVRIRPHFPLTVSGLAVLAMALLALQGFGYRRMDLVVFALTVCALSIVTFSALMVTLSGLWLRQRLRRITADALPPCQAEAGFPNETGFRLPALAWLPLMTLEWRVIAPDDFVTINRINSDDHTQDEEITPWRRCRSNQLVRLFTLRDVLGLCRFSWRQAQHMPLLVLPQTGRIRTLPVLRSMESEDGIPNPAGRPEGDRMDIRRYAAGDSVRDIMWRVYARNRHLNVRLAERSVFHSDRTLAYLVTGDADEAAAGVARFALSRGAIGSPWVFGADASDDTATSLAAALPLIAGSRPINAALRQSTPDYGLDRFLNRQGSTQSACIIFAPATPGPWTQRLQKTLQSQPGPFSVVFSTDGIKDNKPEPWWRSLILAQPAAAGTSKDSQSTATLRQLMTEFHKLGAHVVMVDRQSGLSFDQHLKRV</sequence>
<evidence type="ECO:0000313" key="3">
    <source>
        <dbReference type="Proteomes" id="UP000175669"/>
    </source>
</evidence>
<reference evidence="3" key="1">
    <citation type="submission" date="2016-07" db="EMBL/GenBank/DDBJ databases">
        <authorList>
            <person name="Florea S."/>
            <person name="Webb J.S."/>
            <person name="Jaromczyk J."/>
            <person name="Schardl C.L."/>
        </authorList>
    </citation>
    <scope>NUCLEOTIDE SEQUENCE [LARGE SCALE GENOMIC DNA]</scope>
    <source>
        <strain evidence="3">KCTC 42131</strain>
    </source>
</reference>
<comment type="caution">
    <text evidence="2">The sequence shown here is derived from an EMBL/GenBank/DDBJ whole genome shotgun (WGS) entry which is preliminary data.</text>
</comment>
<accession>A0A1E8CJG8</accession>
<dbReference type="AlphaFoldDB" id="A0A1E8CJG8"/>
<keyword evidence="3" id="KW-1185">Reference proteome</keyword>
<gene>
    <name evidence="2" type="ORF">PHACT_04810</name>
</gene>
<feature type="transmembrane region" description="Helical" evidence="1">
    <location>
        <begin position="30"/>
        <end position="48"/>
    </location>
</feature>
<keyword evidence="1" id="KW-0472">Membrane</keyword>
<keyword evidence="1" id="KW-0812">Transmembrane</keyword>
<proteinExistence type="predicted"/>
<organism evidence="2 3">
    <name type="scientific">Pseudohongiella acticola</name>
    <dbReference type="NCBI Taxonomy" id="1524254"/>
    <lineage>
        <taxon>Bacteria</taxon>
        <taxon>Pseudomonadati</taxon>
        <taxon>Pseudomonadota</taxon>
        <taxon>Gammaproteobacteria</taxon>
        <taxon>Pseudomonadales</taxon>
        <taxon>Pseudohongiellaceae</taxon>
        <taxon>Pseudohongiella</taxon>
    </lineage>
</organism>
<evidence type="ECO:0000256" key="1">
    <source>
        <dbReference type="SAM" id="Phobius"/>
    </source>
</evidence>
<dbReference type="RefSeq" id="WP_070116150.1">
    <property type="nucleotide sequence ID" value="NZ_CAXATG010000001.1"/>
</dbReference>
<feature type="transmembrane region" description="Helical" evidence="1">
    <location>
        <begin position="60"/>
        <end position="85"/>
    </location>
</feature>
<evidence type="ECO:0000313" key="2">
    <source>
        <dbReference type="EMBL" id="OFE12539.1"/>
    </source>
</evidence>
<dbReference type="Proteomes" id="UP000175669">
    <property type="component" value="Unassembled WGS sequence"/>
</dbReference>
<name>A0A1E8CJG8_9GAMM</name>